<gene>
    <name evidence="10" type="ORF">dnl_48950</name>
</gene>
<dbReference type="EMBL" id="CP061799">
    <property type="protein sequence ID" value="QTA82518.1"/>
    <property type="molecule type" value="Genomic_DNA"/>
</dbReference>
<keyword evidence="11" id="KW-1185">Reference proteome</keyword>
<dbReference type="SUPFAM" id="SSF56112">
    <property type="entry name" value="Protein kinase-like (PK-like)"/>
    <property type="match status" value="1"/>
</dbReference>
<dbReference type="PANTHER" id="PTHR43289">
    <property type="entry name" value="MITOGEN-ACTIVATED PROTEIN KINASE KINASE KINASE 20-RELATED"/>
    <property type="match status" value="1"/>
</dbReference>
<evidence type="ECO:0000256" key="6">
    <source>
        <dbReference type="ARBA" id="ARBA00022840"/>
    </source>
</evidence>
<dbReference type="KEGG" id="dli:dnl_48950"/>
<dbReference type="InterPro" id="IPR000719">
    <property type="entry name" value="Prot_kinase_dom"/>
</dbReference>
<dbReference type="Proteomes" id="UP000663720">
    <property type="component" value="Chromosome"/>
</dbReference>
<evidence type="ECO:0000313" key="11">
    <source>
        <dbReference type="Proteomes" id="UP000663720"/>
    </source>
</evidence>
<dbReference type="Pfam" id="PF00069">
    <property type="entry name" value="Pkinase"/>
    <property type="match status" value="1"/>
</dbReference>
<dbReference type="RefSeq" id="WP_207688438.1">
    <property type="nucleotide sequence ID" value="NZ_CP061799.1"/>
</dbReference>
<evidence type="ECO:0000256" key="1">
    <source>
        <dbReference type="ARBA" id="ARBA00012513"/>
    </source>
</evidence>
<keyword evidence="8" id="KW-1133">Transmembrane helix</keyword>
<dbReference type="Gene3D" id="1.10.510.10">
    <property type="entry name" value="Transferase(Phosphotransferase) domain 1"/>
    <property type="match status" value="1"/>
</dbReference>
<dbReference type="Pfam" id="PF08308">
    <property type="entry name" value="PEGA"/>
    <property type="match status" value="1"/>
</dbReference>
<keyword evidence="6 7" id="KW-0067">ATP-binding</keyword>
<dbReference type="InterPro" id="IPR013229">
    <property type="entry name" value="PEGA"/>
</dbReference>
<organism evidence="10 11">
    <name type="scientific">Desulfonema limicola</name>
    <dbReference type="NCBI Taxonomy" id="45656"/>
    <lineage>
        <taxon>Bacteria</taxon>
        <taxon>Pseudomonadati</taxon>
        <taxon>Thermodesulfobacteriota</taxon>
        <taxon>Desulfobacteria</taxon>
        <taxon>Desulfobacterales</taxon>
        <taxon>Desulfococcaceae</taxon>
        <taxon>Desulfonema</taxon>
    </lineage>
</organism>
<dbReference type="FunFam" id="1.10.510.10:FF:000021">
    <property type="entry name" value="Serine/threonine protein kinase"/>
    <property type="match status" value="1"/>
</dbReference>
<accession>A0A975BBZ2</accession>
<dbReference type="Gene3D" id="3.30.200.20">
    <property type="entry name" value="Phosphorylase Kinase, domain 1"/>
    <property type="match status" value="1"/>
</dbReference>
<keyword evidence="5 10" id="KW-0418">Kinase</keyword>
<evidence type="ECO:0000256" key="5">
    <source>
        <dbReference type="ARBA" id="ARBA00022777"/>
    </source>
</evidence>
<dbReference type="InterPro" id="IPR011009">
    <property type="entry name" value="Kinase-like_dom_sf"/>
</dbReference>
<dbReference type="CDD" id="cd14014">
    <property type="entry name" value="STKc_PknB_like"/>
    <property type="match status" value="1"/>
</dbReference>
<feature type="binding site" evidence="7">
    <location>
        <position position="49"/>
    </location>
    <ligand>
        <name>ATP</name>
        <dbReference type="ChEBI" id="CHEBI:30616"/>
    </ligand>
</feature>
<dbReference type="AlphaFoldDB" id="A0A975BBZ2"/>
<evidence type="ECO:0000256" key="3">
    <source>
        <dbReference type="ARBA" id="ARBA00022679"/>
    </source>
</evidence>
<dbReference type="PROSITE" id="PS00108">
    <property type="entry name" value="PROTEIN_KINASE_ST"/>
    <property type="match status" value="1"/>
</dbReference>
<sequence>MTEERDFTGPVKLGKYMIRSELGKGAMGIVYEGFDPFIERPVALKTIRKDLLNSKESDNLLARFRREAQAAGRLNHPNIVAVYDYDEDQETAFIAMEFVQGHPLKEYFENNERFDLTDIVRIMSQILGALSYAHENGVVHRDIKPANIILTDNAQVKITDFGIAHIESSNLTQTGMIMGTPNYMSPEQFMGHRVDGRSDLFSAGVMLYQFVTGENPFDGRTMATIMHKVLSSEPVNPEDLNLHISPDLNAVIKKAIAKKPEDRFQNAEEFFTSINQALQNSSSGGVSSPPVVEIESDPGATVILSSPNTINPQAETVNSLNLSSKSAKSESVKNSILSDSGSQIKWLFAGLMIILLTAGGMFFLFSNKEKSYGYINIFTKPYAEMYIDEKFLGKTPKSGLKLPAGHINIRFINKSYNIDVTEQIHVKPDETVRVSFKWK</sequence>
<name>A0A975BBZ2_9BACT</name>
<dbReference type="SMART" id="SM00220">
    <property type="entry name" value="S_TKc"/>
    <property type="match status" value="1"/>
</dbReference>
<keyword evidence="8" id="KW-0472">Membrane</keyword>
<proteinExistence type="predicted"/>
<dbReference type="PROSITE" id="PS50011">
    <property type="entry name" value="PROTEIN_KINASE_DOM"/>
    <property type="match status" value="1"/>
</dbReference>
<evidence type="ECO:0000256" key="8">
    <source>
        <dbReference type="SAM" id="Phobius"/>
    </source>
</evidence>
<evidence type="ECO:0000256" key="2">
    <source>
        <dbReference type="ARBA" id="ARBA00022527"/>
    </source>
</evidence>
<dbReference type="InterPro" id="IPR008271">
    <property type="entry name" value="Ser/Thr_kinase_AS"/>
</dbReference>
<dbReference type="PANTHER" id="PTHR43289:SF6">
    <property type="entry name" value="SERINE_THREONINE-PROTEIN KINASE NEKL-3"/>
    <property type="match status" value="1"/>
</dbReference>
<keyword evidence="8" id="KW-0812">Transmembrane</keyword>
<evidence type="ECO:0000256" key="7">
    <source>
        <dbReference type="PROSITE-ProRule" id="PRU10141"/>
    </source>
</evidence>
<keyword evidence="3" id="KW-0808">Transferase</keyword>
<dbReference type="GO" id="GO:0004674">
    <property type="term" value="F:protein serine/threonine kinase activity"/>
    <property type="evidence" value="ECO:0007669"/>
    <property type="project" value="UniProtKB-KW"/>
</dbReference>
<dbReference type="GO" id="GO:0005524">
    <property type="term" value="F:ATP binding"/>
    <property type="evidence" value="ECO:0007669"/>
    <property type="project" value="UniProtKB-UniRule"/>
</dbReference>
<reference evidence="10" key="1">
    <citation type="journal article" date="2021" name="Microb. Physiol.">
        <title>Proteogenomic Insights into the Physiology of Marine, Sulfate-Reducing, Filamentous Desulfonema limicola and Desulfonema magnum.</title>
        <authorList>
            <person name="Schnaars V."/>
            <person name="Wohlbrand L."/>
            <person name="Scheve S."/>
            <person name="Hinrichs C."/>
            <person name="Reinhardt R."/>
            <person name="Rabus R."/>
        </authorList>
    </citation>
    <scope>NUCLEOTIDE SEQUENCE</scope>
    <source>
        <strain evidence="10">5ac10</strain>
    </source>
</reference>
<keyword evidence="2" id="KW-0723">Serine/threonine-protein kinase</keyword>
<feature type="domain" description="Protein kinase" evidence="9">
    <location>
        <begin position="16"/>
        <end position="278"/>
    </location>
</feature>
<dbReference type="InterPro" id="IPR017441">
    <property type="entry name" value="Protein_kinase_ATP_BS"/>
</dbReference>
<protein>
    <recommendedName>
        <fullName evidence="1">non-specific serine/threonine protein kinase</fullName>
        <ecNumber evidence="1">2.7.11.1</ecNumber>
    </recommendedName>
</protein>
<dbReference type="EC" id="2.7.11.1" evidence="1"/>
<evidence type="ECO:0000259" key="9">
    <source>
        <dbReference type="PROSITE" id="PS50011"/>
    </source>
</evidence>
<dbReference type="PROSITE" id="PS00107">
    <property type="entry name" value="PROTEIN_KINASE_ATP"/>
    <property type="match status" value="1"/>
</dbReference>
<evidence type="ECO:0000313" key="10">
    <source>
        <dbReference type="EMBL" id="QTA82518.1"/>
    </source>
</evidence>
<keyword evidence="4 7" id="KW-0547">Nucleotide-binding</keyword>
<feature type="transmembrane region" description="Helical" evidence="8">
    <location>
        <begin position="346"/>
        <end position="365"/>
    </location>
</feature>
<evidence type="ECO:0000256" key="4">
    <source>
        <dbReference type="ARBA" id="ARBA00022741"/>
    </source>
</evidence>